<dbReference type="CDD" id="cd07392">
    <property type="entry name" value="MPP_PAE1087"/>
    <property type="match status" value="1"/>
</dbReference>
<dbReference type="InterPro" id="IPR029052">
    <property type="entry name" value="Metallo-depent_PP-like"/>
</dbReference>
<dbReference type="Pfam" id="PF12850">
    <property type="entry name" value="Metallophos_2"/>
    <property type="match status" value="1"/>
</dbReference>
<evidence type="ECO:0000259" key="2">
    <source>
        <dbReference type="Pfam" id="PF12850"/>
    </source>
</evidence>
<name>A0A0E2E5A9_TREDN</name>
<protein>
    <recommendedName>
        <fullName evidence="2">Calcineurin-like phosphoesterase domain-containing protein</fullName>
    </recommendedName>
</protein>
<sequence length="225" mass="24251">MKLLIISDGHGDLEKLKRIKPVADGVDVLIFGGDFAAFKKIETGAPFLNELLKIHKNIFAVLGNCDEPEFEKKLKDAGVSITGEVKNFEGLIFAGSGGGSKFTGTTPYERTDEELVKDLSDAFEKANITEAGNLVLVCHNPPHGAKVDKVAPMVHVGSKGITAFIEKHKPLLVVSGHIHESFAVDKIGETVLVNPGALMEGRYALAEITKNEKGFEVSVELKTLD</sequence>
<dbReference type="PANTHER" id="PTHR37523">
    <property type="entry name" value="METALLOPHOSPHOESTERASE"/>
    <property type="match status" value="1"/>
</dbReference>
<organism evidence="3">
    <name type="scientific">Treponema denticola H-22</name>
    <dbReference type="NCBI Taxonomy" id="999432"/>
    <lineage>
        <taxon>Bacteria</taxon>
        <taxon>Pseudomonadati</taxon>
        <taxon>Spirochaetota</taxon>
        <taxon>Spirochaetia</taxon>
        <taxon>Spirochaetales</taxon>
        <taxon>Treponemataceae</taxon>
        <taxon>Treponema</taxon>
    </lineage>
</organism>
<evidence type="ECO:0000313" key="3">
    <source>
        <dbReference type="EMBL" id="EMB33815.1"/>
    </source>
</evidence>
<dbReference type="SUPFAM" id="SSF56300">
    <property type="entry name" value="Metallo-dependent phosphatases"/>
    <property type="match status" value="1"/>
</dbReference>
<dbReference type="InterPro" id="IPR024654">
    <property type="entry name" value="Calcineurin-like_PHP_lpxH"/>
</dbReference>
<dbReference type="RefSeq" id="WP_002684200.1">
    <property type="nucleotide sequence ID" value="NZ_CM001795.1"/>
</dbReference>
<evidence type="ECO:0000256" key="1">
    <source>
        <dbReference type="ARBA" id="ARBA00008950"/>
    </source>
</evidence>
<dbReference type="HOGENOM" id="CLU_041441_5_0_12"/>
<dbReference type="Gene3D" id="3.60.21.10">
    <property type="match status" value="1"/>
</dbReference>
<reference evidence="3" key="1">
    <citation type="submission" date="2012-01" db="EMBL/GenBank/DDBJ databases">
        <title>The Genome Sequence of Treponema denticola H-22.</title>
        <authorList>
            <consortium name="The Broad Institute Genome Sequencing Platform"/>
            <person name="Earl A."/>
            <person name="Ward D."/>
            <person name="Feldgarden M."/>
            <person name="Gevers D."/>
            <person name="Blanton J.M."/>
            <person name="Fenno C.J."/>
            <person name="Baranova O.V."/>
            <person name="Mathney J."/>
            <person name="Dewhirst F.E."/>
            <person name="Izard J."/>
            <person name="Young S.K."/>
            <person name="Zeng Q."/>
            <person name="Gargeya S."/>
            <person name="Fitzgerald M."/>
            <person name="Haas B."/>
            <person name="Abouelleil A."/>
            <person name="Alvarado L."/>
            <person name="Arachchi H.M."/>
            <person name="Berlin A."/>
            <person name="Chapman S.B."/>
            <person name="Gearin G."/>
            <person name="Goldberg J."/>
            <person name="Griggs A."/>
            <person name="Gujja S."/>
            <person name="Hansen M."/>
            <person name="Heiman D."/>
            <person name="Howarth C."/>
            <person name="Larimer J."/>
            <person name="Lui A."/>
            <person name="MacDonald P.J.P."/>
            <person name="McCowen C."/>
            <person name="Montmayeur A."/>
            <person name="Murphy C."/>
            <person name="Neiman D."/>
            <person name="Pearson M."/>
            <person name="Priest M."/>
            <person name="Roberts A."/>
            <person name="Saif S."/>
            <person name="Shea T."/>
            <person name="Sisk P."/>
            <person name="Stolte C."/>
            <person name="Sykes S."/>
            <person name="Wortman J."/>
            <person name="Nusbaum C."/>
            <person name="Birren B."/>
        </authorList>
    </citation>
    <scope>NUCLEOTIDE SEQUENCE [LARGE SCALE GENOMIC DNA]</scope>
    <source>
        <strain evidence="3">H-22</strain>
    </source>
</reference>
<comment type="similarity">
    <text evidence="1">Belongs to the metallophosphoesterase superfamily. YfcE family.</text>
</comment>
<comment type="caution">
    <text evidence="3">The sequence shown here is derived from an EMBL/GenBank/DDBJ whole genome shotgun (WGS) entry which is preliminary data.</text>
</comment>
<accession>A0A0E2E5A9</accession>
<dbReference type="PANTHER" id="PTHR37523:SF1">
    <property type="entry name" value="CALCINEURIN-LIKE PHOSPHOESTERASE DOMAIN-CONTAINING PROTEIN"/>
    <property type="match status" value="1"/>
</dbReference>
<dbReference type="AlphaFoldDB" id="A0A0E2E5A9"/>
<dbReference type="InterPro" id="IPR041733">
    <property type="entry name" value="PAE1087_MPP"/>
</dbReference>
<proteinExistence type="inferred from homology"/>
<gene>
    <name evidence="3" type="ORF">HMPREF9726_01195</name>
</gene>
<dbReference type="EMBL" id="AGDV01000010">
    <property type="protein sequence ID" value="EMB33815.1"/>
    <property type="molecule type" value="Genomic_DNA"/>
</dbReference>
<dbReference type="Proteomes" id="UP000011705">
    <property type="component" value="Chromosome"/>
</dbReference>
<dbReference type="PATRIC" id="fig|999432.5.peg.1245"/>
<feature type="domain" description="Calcineurin-like phosphoesterase" evidence="2">
    <location>
        <begin position="1"/>
        <end position="202"/>
    </location>
</feature>